<dbReference type="Gramene" id="PRQ33779">
    <property type="protein sequence ID" value="PRQ33779"/>
    <property type="gene ID" value="RchiOBHm_Chr5g0061421"/>
</dbReference>
<keyword evidence="1" id="KW-0472">Membrane</keyword>
<evidence type="ECO:0000313" key="2">
    <source>
        <dbReference type="EMBL" id="PRQ33779.1"/>
    </source>
</evidence>
<dbReference type="EMBL" id="PDCK01000043">
    <property type="protein sequence ID" value="PRQ33779.1"/>
    <property type="molecule type" value="Genomic_DNA"/>
</dbReference>
<evidence type="ECO:0000313" key="3">
    <source>
        <dbReference type="Proteomes" id="UP000238479"/>
    </source>
</evidence>
<organism evidence="2 3">
    <name type="scientific">Rosa chinensis</name>
    <name type="common">China rose</name>
    <dbReference type="NCBI Taxonomy" id="74649"/>
    <lineage>
        <taxon>Eukaryota</taxon>
        <taxon>Viridiplantae</taxon>
        <taxon>Streptophyta</taxon>
        <taxon>Embryophyta</taxon>
        <taxon>Tracheophyta</taxon>
        <taxon>Spermatophyta</taxon>
        <taxon>Magnoliopsida</taxon>
        <taxon>eudicotyledons</taxon>
        <taxon>Gunneridae</taxon>
        <taxon>Pentapetalae</taxon>
        <taxon>rosids</taxon>
        <taxon>fabids</taxon>
        <taxon>Rosales</taxon>
        <taxon>Rosaceae</taxon>
        <taxon>Rosoideae</taxon>
        <taxon>Rosoideae incertae sedis</taxon>
        <taxon>Rosa</taxon>
    </lineage>
</organism>
<name>A0A2P6QHX7_ROSCH</name>
<dbReference type="AlphaFoldDB" id="A0A2P6QHX7"/>
<gene>
    <name evidence="2" type="ORF">RchiOBHm_Chr5g0061421</name>
</gene>
<reference evidence="2 3" key="1">
    <citation type="journal article" date="2018" name="Nat. Genet.">
        <title>The Rosa genome provides new insights in the design of modern roses.</title>
        <authorList>
            <person name="Bendahmane M."/>
        </authorList>
    </citation>
    <scope>NUCLEOTIDE SEQUENCE [LARGE SCALE GENOMIC DNA]</scope>
    <source>
        <strain evidence="3">cv. Old Blush</strain>
    </source>
</reference>
<keyword evidence="1" id="KW-1133">Transmembrane helix</keyword>
<keyword evidence="3" id="KW-1185">Reference proteome</keyword>
<feature type="transmembrane region" description="Helical" evidence="1">
    <location>
        <begin position="43"/>
        <end position="64"/>
    </location>
</feature>
<dbReference type="Proteomes" id="UP000238479">
    <property type="component" value="Chromosome 5"/>
</dbReference>
<accession>A0A2P6QHX7</accession>
<proteinExistence type="predicted"/>
<keyword evidence="1" id="KW-0812">Transmembrane</keyword>
<sequence length="81" mass="9206">MADCDHGVIPFVAVVQTRFEVEQAAHYLIFKCQVKSDLQIKKLLFFAAVDLFSVLQYLGFLLLFRYTISNFISLPSSACLL</sequence>
<evidence type="ECO:0000256" key="1">
    <source>
        <dbReference type="SAM" id="Phobius"/>
    </source>
</evidence>
<comment type="caution">
    <text evidence="2">The sequence shown here is derived from an EMBL/GenBank/DDBJ whole genome shotgun (WGS) entry which is preliminary data.</text>
</comment>
<protein>
    <submittedName>
        <fullName evidence="2">Uncharacterized protein</fullName>
    </submittedName>
</protein>